<organism evidence="2 3">
    <name type="scientific">Kitasatospora cathayae</name>
    <dbReference type="NCBI Taxonomy" id="3004092"/>
    <lineage>
        <taxon>Bacteria</taxon>
        <taxon>Bacillati</taxon>
        <taxon>Actinomycetota</taxon>
        <taxon>Actinomycetes</taxon>
        <taxon>Kitasatosporales</taxon>
        <taxon>Streptomycetaceae</taxon>
        <taxon>Kitasatospora</taxon>
    </lineage>
</organism>
<evidence type="ECO:0000313" key="3">
    <source>
        <dbReference type="Proteomes" id="UP001212821"/>
    </source>
</evidence>
<feature type="domain" description="Knr4/Smi1-like" evidence="1">
    <location>
        <begin position="24"/>
        <end position="151"/>
    </location>
</feature>
<dbReference type="RefSeq" id="WP_270150229.1">
    <property type="nucleotide sequence ID" value="NZ_CP115450.1"/>
</dbReference>
<dbReference type="EMBL" id="CP115450">
    <property type="protein sequence ID" value="WBP91071.1"/>
    <property type="molecule type" value="Genomic_DNA"/>
</dbReference>
<reference evidence="3" key="1">
    <citation type="submission" date="2022-12" db="EMBL/GenBank/DDBJ databases">
        <authorList>
            <person name="Mo P."/>
        </authorList>
    </citation>
    <scope>NUCLEOTIDE SEQUENCE [LARGE SCALE GENOMIC DNA]</scope>
    <source>
        <strain evidence="3">HUAS 3-15</strain>
    </source>
</reference>
<proteinExistence type="predicted"/>
<evidence type="ECO:0000313" key="2">
    <source>
        <dbReference type="EMBL" id="WBP91071.1"/>
    </source>
</evidence>
<dbReference type="Pfam" id="PF09346">
    <property type="entry name" value="SMI1_KNR4"/>
    <property type="match status" value="1"/>
</dbReference>
<dbReference type="SMART" id="SM00860">
    <property type="entry name" value="SMI1_KNR4"/>
    <property type="match status" value="1"/>
</dbReference>
<accession>A0ABY7QG16</accession>
<keyword evidence="3" id="KW-1185">Reference proteome</keyword>
<gene>
    <name evidence="2" type="ORF">O1G21_37845</name>
</gene>
<dbReference type="InterPro" id="IPR037883">
    <property type="entry name" value="Knr4/Smi1-like_sf"/>
</dbReference>
<dbReference type="Proteomes" id="UP001212821">
    <property type="component" value="Chromosome"/>
</dbReference>
<name>A0ABY7QG16_9ACTN</name>
<dbReference type="SUPFAM" id="SSF160631">
    <property type="entry name" value="SMI1/KNR4-like"/>
    <property type="match status" value="1"/>
</dbReference>
<sequence>MTSDALERLRRVLAPSAGSAEGAALDLQAVAEAEAALGIRLPPDYLEFLAVYGGGSLDDFLAIAAPAKAPGHRYSSSIVEITGTFRRAAAKPRNAEILGDGESYIHWGMDEGGVYYLWRIEGESSADWPVCLYDAGELTVLPFGIVEFLARACTGGLPDKLQRRFGKGGHEFLHWQDEYRRDTERYDSGSYNGG</sequence>
<protein>
    <submittedName>
        <fullName evidence="2">SMI1/KNR4 family protein</fullName>
    </submittedName>
</protein>
<evidence type="ECO:0000259" key="1">
    <source>
        <dbReference type="SMART" id="SM00860"/>
    </source>
</evidence>
<dbReference type="Gene3D" id="3.40.1580.10">
    <property type="entry name" value="SMI1/KNR4-like"/>
    <property type="match status" value="1"/>
</dbReference>
<dbReference type="InterPro" id="IPR018958">
    <property type="entry name" value="Knr4/Smi1-like_dom"/>
</dbReference>